<accession>H2Y6Q8</accession>
<dbReference type="Proteomes" id="UP000007875">
    <property type="component" value="Unassembled WGS sequence"/>
</dbReference>
<organism evidence="2 3">
    <name type="scientific">Ciona savignyi</name>
    <name type="common">Pacific transparent sea squirt</name>
    <dbReference type="NCBI Taxonomy" id="51511"/>
    <lineage>
        <taxon>Eukaryota</taxon>
        <taxon>Metazoa</taxon>
        <taxon>Chordata</taxon>
        <taxon>Tunicata</taxon>
        <taxon>Ascidiacea</taxon>
        <taxon>Phlebobranchia</taxon>
        <taxon>Cionidae</taxon>
        <taxon>Ciona</taxon>
    </lineage>
</organism>
<dbReference type="HOGENOM" id="CLU_090866_0_0_1"/>
<reference evidence="2" key="3">
    <citation type="submission" date="2025-09" db="UniProtKB">
        <authorList>
            <consortium name="Ensembl"/>
        </authorList>
    </citation>
    <scope>IDENTIFICATION</scope>
</reference>
<reference evidence="2" key="2">
    <citation type="submission" date="2025-08" db="UniProtKB">
        <authorList>
            <consortium name="Ensembl"/>
        </authorList>
    </citation>
    <scope>IDENTIFICATION</scope>
</reference>
<dbReference type="InParanoid" id="H2Y6Q8"/>
<dbReference type="OMA" id="ERVECYV"/>
<sequence>MSVDTRQDHVDFPIRSVRIGSLKTFPVQVDDGMDSKKTTIPLHLDESGVKFTVLPEGEVDRDKQITIKISSKRIERVEVYVLRGCPVIYIITDEKMAKSIRRTCNMNDRMSYFYDPKSNVLAEQHITVITDQDPLPFALAHNIQKIFKQIFKNHGKRMDTSFKVLSQRECNDKLVQCTLSNEEIQTKKRLAARNVDKVVEESGSEMSDMSTEEAVPEEVTVTKKKKDKSYKTVARPKDDKQPTVNRPEAFSPSEKSKVDISPNSAR</sequence>
<feature type="region of interest" description="Disordered" evidence="1">
    <location>
        <begin position="200"/>
        <end position="266"/>
    </location>
</feature>
<dbReference type="Ensembl" id="ENSCSAVT00000001017.1">
    <property type="protein sequence ID" value="ENSCSAVP00000001006.1"/>
    <property type="gene ID" value="ENSCSAVG00000000565.1"/>
</dbReference>
<dbReference type="GeneTree" id="ENSGT00530000066547"/>
<keyword evidence="3" id="KW-1185">Reference proteome</keyword>
<evidence type="ECO:0000313" key="2">
    <source>
        <dbReference type="Ensembl" id="ENSCSAVP00000001006.1"/>
    </source>
</evidence>
<protein>
    <submittedName>
        <fullName evidence="2">Uncharacterized protein</fullName>
    </submittedName>
</protein>
<proteinExistence type="predicted"/>
<name>H2Y6Q8_CIOSA</name>
<evidence type="ECO:0000313" key="3">
    <source>
        <dbReference type="Proteomes" id="UP000007875"/>
    </source>
</evidence>
<evidence type="ECO:0000256" key="1">
    <source>
        <dbReference type="SAM" id="MobiDB-lite"/>
    </source>
</evidence>
<dbReference type="AlphaFoldDB" id="H2Y6Q8"/>
<reference evidence="3" key="1">
    <citation type="submission" date="2003-08" db="EMBL/GenBank/DDBJ databases">
        <authorList>
            <person name="Birren B."/>
            <person name="Nusbaum C."/>
            <person name="Abebe A."/>
            <person name="Abouelleil A."/>
            <person name="Adekoya E."/>
            <person name="Ait-zahra M."/>
            <person name="Allen N."/>
            <person name="Allen T."/>
            <person name="An P."/>
            <person name="Anderson M."/>
            <person name="Anderson S."/>
            <person name="Arachchi H."/>
            <person name="Armbruster J."/>
            <person name="Bachantsang P."/>
            <person name="Baldwin J."/>
            <person name="Barry A."/>
            <person name="Bayul T."/>
            <person name="Blitshsteyn B."/>
            <person name="Bloom T."/>
            <person name="Blye J."/>
            <person name="Boguslavskiy L."/>
            <person name="Borowsky M."/>
            <person name="Boukhgalter B."/>
            <person name="Brunache A."/>
            <person name="Butler J."/>
            <person name="Calixte N."/>
            <person name="Calvo S."/>
            <person name="Camarata J."/>
            <person name="Campo K."/>
            <person name="Chang J."/>
            <person name="Cheshatsang Y."/>
            <person name="Citroen M."/>
            <person name="Collymore A."/>
            <person name="Considine T."/>
            <person name="Cook A."/>
            <person name="Cooke P."/>
            <person name="Corum B."/>
            <person name="Cuomo C."/>
            <person name="David R."/>
            <person name="Dawoe T."/>
            <person name="Degray S."/>
            <person name="Dodge S."/>
            <person name="Dooley K."/>
            <person name="Dorje P."/>
            <person name="Dorjee K."/>
            <person name="Dorris L."/>
            <person name="Duffey N."/>
            <person name="Dupes A."/>
            <person name="Elkins T."/>
            <person name="Engels R."/>
            <person name="Erickson J."/>
            <person name="Farina A."/>
            <person name="Faro S."/>
            <person name="Ferreira P."/>
            <person name="Fischer H."/>
            <person name="Fitzgerald M."/>
            <person name="Foley K."/>
            <person name="Gage D."/>
            <person name="Galagan J."/>
            <person name="Gearin G."/>
            <person name="Gnerre S."/>
            <person name="Gnirke A."/>
            <person name="Goyette A."/>
            <person name="Graham J."/>
            <person name="Grandbois E."/>
            <person name="Gyaltsen K."/>
            <person name="Hafez N."/>
            <person name="Hagopian D."/>
            <person name="Hagos B."/>
            <person name="Hall J."/>
            <person name="Hatcher B."/>
            <person name="Heller A."/>
            <person name="Higgins H."/>
            <person name="Honan T."/>
            <person name="Horn A."/>
            <person name="Houde N."/>
            <person name="Hughes L."/>
            <person name="Hulme W."/>
            <person name="Husby E."/>
            <person name="Iliev I."/>
            <person name="Jaffe D."/>
            <person name="Jones C."/>
            <person name="Kamal M."/>
            <person name="Kamat A."/>
            <person name="Kamvysselis M."/>
            <person name="Karlsson E."/>
            <person name="Kells C."/>
            <person name="Kieu A."/>
            <person name="Kisner P."/>
            <person name="Kodira C."/>
            <person name="Kulbokas E."/>
            <person name="Labutti K."/>
            <person name="Lama D."/>
            <person name="Landers T."/>
            <person name="Leger J."/>
            <person name="Levine S."/>
            <person name="Lewis D."/>
            <person name="Lewis T."/>
            <person name="Lindblad-toh K."/>
            <person name="Liu X."/>
            <person name="Lokyitsang T."/>
            <person name="Lokyitsang Y."/>
            <person name="Lucien O."/>
            <person name="Lui A."/>
            <person name="Ma L.J."/>
            <person name="Mabbitt R."/>
            <person name="Macdonald J."/>
            <person name="Maclean C."/>
            <person name="Major J."/>
            <person name="Manning J."/>
            <person name="Marabella R."/>
            <person name="Maru K."/>
            <person name="Matthews C."/>
            <person name="Mauceli E."/>
            <person name="Mccarthy M."/>
            <person name="Mcdonough S."/>
            <person name="Mcghee T."/>
            <person name="Meldrim J."/>
            <person name="Meneus L."/>
            <person name="Mesirov J."/>
            <person name="Mihalev A."/>
            <person name="Mihova T."/>
            <person name="Mikkelsen T."/>
            <person name="Mlenga V."/>
            <person name="Moru K."/>
            <person name="Mozes J."/>
            <person name="Mulrain L."/>
            <person name="Munson G."/>
            <person name="Naylor J."/>
            <person name="Newes C."/>
            <person name="Nguyen C."/>
            <person name="Nguyen N."/>
            <person name="Nguyen T."/>
            <person name="Nicol R."/>
            <person name="Nielsen C."/>
            <person name="Nizzari M."/>
            <person name="Norbu C."/>
            <person name="Norbu N."/>
            <person name="O'donnell P."/>
            <person name="Okoawo O."/>
            <person name="O'leary S."/>
            <person name="Omotosho B."/>
            <person name="O'neill K."/>
            <person name="Osman S."/>
            <person name="Parker S."/>
            <person name="Perrin D."/>
            <person name="Phunkhang P."/>
            <person name="Piqani B."/>
            <person name="Purcell S."/>
            <person name="Rachupka T."/>
            <person name="Ramasamy U."/>
            <person name="Rameau R."/>
            <person name="Ray V."/>
            <person name="Raymond C."/>
            <person name="Retta R."/>
            <person name="Richardson S."/>
            <person name="Rise C."/>
            <person name="Rodriguez J."/>
            <person name="Rogers J."/>
            <person name="Rogov P."/>
            <person name="Rutman M."/>
            <person name="Schupbach R."/>
            <person name="Seaman C."/>
            <person name="Settipalli S."/>
            <person name="Sharpe T."/>
            <person name="Sheridan J."/>
            <person name="Sherpa N."/>
            <person name="Shi J."/>
            <person name="Smirnov S."/>
            <person name="Smith C."/>
            <person name="Sougnez C."/>
            <person name="Spencer B."/>
            <person name="Stalker J."/>
            <person name="Stange-thomann N."/>
            <person name="Stavropoulos S."/>
            <person name="Stetson K."/>
            <person name="Stone C."/>
            <person name="Stone S."/>
            <person name="Stubbs M."/>
            <person name="Talamas J."/>
            <person name="Tchuinga P."/>
            <person name="Tenzing P."/>
            <person name="Tesfaye S."/>
            <person name="Theodore J."/>
            <person name="Thoulutsang Y."/>
            <person name="Topham K."/>
            <person name="Towey S."/>
            <person name="Tsamla T."/>
            <person name="Tsomo N."/>
            <person name="Vallee D."/>
            <person name="Vassiliev H."/>
            <person name="Venkataraman V."/>
            <person name="Vinson J."/>
            <person name="Vo A."/>
            <person name="Wade C."/>
            <person name="Wang S."/>
            <person name="Wangchuk T."/>
            <person name="Wangdi T."/>
            <person name="Whittaker C."/>
            <person name="Wilkinson J."/>
            <person name="Wu Y."/>
            <person name="Wyman D."/>
            <person name="Yadav S."/>
            <person name="Yang S."/>
            <person name="Yang X."/>
            <person name="Yeager S."/>
            <person name="Yee E."/>
            <person name="Young G."/>
            <person name="Zainoun J."/>
            <person name="Zembeck L."/>
            <person name="Zimmer A."/>
            <person name="Zody M."/>
            <person name="Lander E."/>
        </authorList>
    </citation>
    <scope>NUCLEOTIDE SEQUENCE [LARGE SCALE GENOMIC DNA]</scope>
</reference>